<dbReference type="RefSeq" id="WP_111503511.1">
    <property type="nucleotide sequence ID" value="NZ_QKYN01000087.1"/>
</dbReference>
<dbReference type="Proteomes" id="UP000248889">
    <property type="component" value="Unassembled WGS sequence"/>
</dbReference>
<dbReference type="AlphaFoldDB" id="A0A2X0IFZ5"/>
<name>A0A2X0IFZ5_9ACTN</name>
<gene>
    <name evidence="2" type="ORF">DN069_22265</name>
</gene>
<dbReference type="PANTHER" id="PTHR43162:SF1">
    <property type="entry name" value="PRESTALK A DIFFERENTIATION PROTEIN A"/>
    <property type="match status" value="1"/>
</dbReference>
<dbReference type="Gene3D" id="3.40.50.720">
    <property type="entry name" value="NAD(P)-binding Rossmann-like Domain"/>
    <property type="match status" value="1"/>
</dbReference>
<evidence type="ECO:0000259" key="1">
    <source>
        <dbReference type="Pfam" id="PF13460"/>
    </source>
</evidence>
<feature type="domain" description="NAD(P)-binding" evidence="1">
    <location>
        <begin position="6"/>
        <end position="180"/>
    </location>
</feature>
<dbReference type="EMBL" id="QKYN01000087">
    <property type="protein sequence ID" value="RAG83437.1"/>
    <property type="molecule type" value="Genomic_DNA"/>
</dbReference>
<reference evidence="2 3" key="1">
    <citation type="submission" date="2018-06" db="EMBL/GenBank/DDBJ databases">
        <title>Streptacidiphilus pinicola sp. nov., isolated from pine grove soil.</title>
        <authorList>
            <person name="Roh S.G."/>
            <person name="Park S."/>
            <person name="Kim M.-K."/>
            <person name="Yun B.-R."/>
            <person name="Park J."/>
            <person name="Kim M.J."/>
            <person name="Kim Y.S."/>
            <person name="Kim S.B."/>
        </authorList>
    </citation>
    <scope>NUCLEOTIDE SEQUENCE [LARGE SCALE GENOMIC DNA]</scope>
    <source>
        <strain evidence="2 3">MMS16-CNU450</strain>
    </source>
</reference>
<dbReference type="InterPro" id="IPR036291">
    <property type="entry name" value="NAD(P)-bd_dom_sf"/>
</dbReference>
<dbReference type="PANTHER" id="PTHR43162">
    <property type="match status" value="1"/>
</dbReference>
<accession>A0A2X0IFZ5</accession>
<dbReference type="InterPro" id="IPR016040">
    <property type="entry name" value="NAD(P)-bd_dom"/>
</dbReference>
<dbReference type="OrthoDB" id="116343at2"/>
<keyword evidence="3" id="KW-1185">Reference proteome</keyword>
<evidence type="ECO:0000313" key="3">
    <source>
        <dbReference type="Proteomes" id="UP000248889"/>
    </source>
</evidence>
<protein>
    <submittedName>
        <fullName evidence="2">NmrA family transcriptional regulator</fullName>
    </submittedName>
</protein>
<dbReference type="Pfam" id="PF13460">
    <property type="entry name" value="NAD_binding_10"/>
    <property type="match status" value="1"/>
</dbReference>
<dbReference type="SUPFAM" id="SSF51735">
    <property type="entry name" value="NAD(P)-binding Rossmann-fold domains"/>
    <property type="match status" value="1"/>
</dbReference>
<proteinExistence type="predicted"/>
<dbReference type="InterPro" id="IPR051604">
    <property type="entry name" value="Ergot_Alk_Oxidoreductase"/>
</dbReference>
<organism evidence="2 3">
    <name type="scientific">Streptacidiphilus pinicola</name>
    <dbReference type="NCBI Taxonomy" id="2219663"/>
    <lineage>
        <taxon>Bacteria</taxon>
        <taxon>Bacillati</taxon>
        <taxon>Actinomycetota</taxon>
        <taxon>Actinomycetes</taxon>
        <taxon>Kitasatosporales</taxon>
        <taxon>Streptomycetaceae</taxon>
        <taxon>Streptacidiphilus</taxon>
    </lineage>
</organism>
<evidence type="ECO:0000313" key="2">
    <source>
        <dbReference type="EMBL" id="RAG83437.1"/>
    </source>
</evidence>
<sequence>MFVITGATGTIGRVAVQLLHEAGQPVAAVTRSRESAGLPEGVRLVGGDPSRPASLAEGLAELGGLEAVLISPRAVGEATGELLELAARHGAKRVVVISAVTVEYGGGYERFAAGFRAVEQAAAGSGLPWTFLRCADFAANSLAWAPQIRATGVVRGAYPEATTSPIHERDVAAVAVRALTGAHPEDAGAAHALTGPAPLTQRDRVRIIGEAVGVPLDFVEVTPEAVRRAMLAQGVPADAPDRALGYQRTCVDHPGPTTDTVHRLLGRPALPFATWADDHAAVFRPQTA</sequence>
<comment type="caution">
    <text evidence="2">The sequence shown here is derived from an EMBL/GenBank/DDBJ whole genome shotgun (WGS) entry which is preliminary data.</text>
</comment>